<dbReference type="CDD" id="cd00590">
    <property type="entry name" value="RRM_SF"/>
    <property type="match status" value="2"/>
</dbReference>
<protein>
    <recommendedName>
        <fullName evidence="7">BAH domain-containing protein</fullName>
    </recommendedName>
</protein>
<sequence>MSLLEVEELEEPEFKWGIKRGIGGKKKDVQFYESFTYDGVDYALYDCVYMYKEEVLENEIFFASGAGTGLANLNPLEAIAGKCNVVCISKDSRNPQLSAEELQMADFIFYRIFDVGSCTISDQMGDAVGGLEVKFVFNRKESDRALDVPKLDWTSKDEERNGIAFKETPKLARKNTPEQLNNLKPDENGLRMLEKEDTDVKQVQVEQESLLGETKKVSLNKESGPEWKLSPAVDVKSSKDKEPIGTTIENSTLGAKTVGCKVNGESDKDVKSPVNQIQVEERVKSASKSDNLDDTPLKRAKVDGTVTSRVKANGVKNLIVPGKDALAAHLVTCTTSFNAKDSPNEAPNPLTNVSPNEAPKSGYNKHFGGREQAAILVKSDGASTKRPLKTSADLSKEKPNLRHNDDHENKDITLAKDSCPTDGRPKKAKIDHSIMTLEDSDNTIRKLKEKIGSGEGKGRTDGWPKKAKIDHSIITPEDNDNNIRKLKEKIGSSERKGPTDGRPKKAKIDHSIMTSEDNDNTIRKLKEKIGLGEGKGSPMHVTSYDKKAKSKLGKSSSKECHNEKTSKLSTTSKDDVEKVEAQIFEVTRRPIVEKNKWIKLVINLQYIPSTTRHRQITPPPPSPLQNLVGTTSCKNHAVVASLLQNHARTTPPNQNRATVASLEPPLIRPLQNRHHQQPTAPCIVVAATEKREAIRSIGRRGRGSDCGSDNGRNGGSCTVTVTVVTVALMQRSRCSDASTEEPWEERMKTAHDQGKLVLLQNLDPEYTSGEVEDIIWFAFKENCTAKMVQHNANSNPHSGQAFVIFNSREAVDRVLQKLDERCLVLPNKRPLVISTGVSPKLEKNTTFVGHLVIDKARRQIQREMKEAVSTSHYSQNNTIEYEMAMSWCLLQSKSDKWWEKLYERIWQFWGCRRDMNANLTSWILKAAYIQRQGMFPVRKADVYEECEFEWVNKSGDSGFYESFTYDGLDYSLYDCVYMYKTGEPMPYIGKLVGIWENADKSKLINVQWFFRPEEISYYLRDAEVLKNELFFASGAGVGLTNINYLEAIAGKCNVVCISTDSRNPQPSVKELVMADYVFDRTFDVGSYTISDQFGDFVGGLRAEFVFNKKGSDKTLNSPKFDPKGQYDEKVAIACEETLKYTSKRTPEQFRTLKLEENCNHMMENQGTNAKQEQEVRLLGEKNKIPSKLAPEGKCSPGFLNSDIDEVINGKDKQSTVGAESVGCIVNDEKNEVNGMESAERDVQGKERGKSAWVSNDLEDKPSKRAKLHDAYASSKDKDTNGVLSLTVPANDTAPLVTGKRLDKNPIGPRNDVKLAEELSFSNEKLSKRGIAWAKENAKSVYAGDSAATKTGAESAKNCKTSERSLPKTHDFPSIEKAKSGNAKYLFGTKKDSGGAESSSPRQDGTPRINESPNETRKSGSKKDINGSGGAAKLAKYSSAVSRRVAKTSDMEKIGTSDMENSLVKSLNKGKLRDSRNSGGLDKGLSNEYYDKVGKLSRDRKDEDRRVEGQLFKVTRRAVPIAIHTCLGISWWGRVMMEVMVWMAKVRGRVMWLVLQTWLQEDFKIAMDVDCGVLHKEMLVDKDGVSLCRRIWVFVVKWKPWASKSWKHAAGHAMFKTVKKLGVFIFYEKSKWLGELPWEEAMKSAYDRGRLILLQNLDPEYTAGEVEDIIWCAFREYVTARMGQCTAISSPHSGQAFVIFKTREAVERVVMELDSGCLMLPNQRHFHTVCALLEIIPSMAMLKPLKPLVICTEFLPELPGRPTKFAGHLTIDKVRRKERREMVCPFSPYLKRKDNEDIVKEAVSTSHYAQPNTIEFEMAIEWRLLQSESDIWWKTLYKEHKEQLKKLVAGLNSKV</sequence>
<dbReference type="InterPro" id="IPR000504">
    <property type="entry name" value="RRM_dom"/>
</dbReference>
<evidence type="ECO:0000313" key="5">
    <source>
        <dbReference type="EMBL" id="KAG8375553.1"/>
    </source>
</evidence>
<dbReference type="PANTHER" id="PTHR47073">
    <property type="entry name" value="PROTEIN ANTI-SILENCING 1"/>
    <property type="match status" value="1"/>
</dbReference>
<evidence type="ECO:0000259" key="3">
    <source>
        <dbReference type="PROSITE" id="PS50102"/>
    </source>
</evidence>
<dbReference type="Proteomes" id="UP000826271">
    <property type="component" value="Unassembled WGS sequence"/>
</dbReference>
<name>A0AAV6WYZ4_9LAMI</name>
<feature type="domain" description="RRM" evidence="3">
    <location>
        <begin position="755"/>
        <end position="838"/>
    </location>
</feature>
<feature type="compositionally biased region" description="Basic and acidic residues" evidence="2">
    <location>
        <begin position="1413"/>
        <end position="1424"/>
    </location>
</feature>
<feature type="region of interest" description="Disordered" evidence="2">
    <location>
        <begin position="531"/>
        <end position="572"/>
    </location>
</feature>
<dbReference type="EMBL" id="WHWC01000010">
    <property type="protein sequence ID" value="KAG8375553.1"/>
    <property type="molecule type" value="Genomic_DNA"/>
</dbReference>
<feature type="compositionally biased region" description="Basic and acidic residues" evidence="2">
    <location>
        <begin position="1359"/>
        <end position="1378"/>
    </location>
</feature>
<comment type="caution">
    <text evidence="5">The sequence shown here is derived from an EMBL/GenBank/DDBJ whole genome shotgun (WGS) entry which is preliminary data.</text>
</comment>
<feature type="domain" description="BAH" evidence="4">
    <location>
        <begin position="968"/>
        <end position="1093"/>
    </location>
</feature>
<dbReference type="InterPro" id="IPR043151">
    <property type="entry name" value="BAH_sf"/>
</dbReference>
<evidence type="ECO:0000313" key="6">
    <source>
        <dbReference type="Proteomes" id="UP000826271"/>
    </source>
</evidence>
<feature type="compositionally biased region" description="Basic and acidic residues" evidence="2">
    <location>
        <begin position="556"/>
        <end position="572"/>
    </location>
</feature>
<dbReference type="Gene3D" id="2.30.30.490">
    <property type="match status" value="2"/>
</dbReference>
<evidence type="ECO:0000256" key="1">
    <source>
        <dbReference type="PROSITE-ProRule" id="PRU00176"/>
    </source>
</evidence>
<feature type="region of interest" description="Disordered" evidence="2">
    <location>
        <begin position="488"/>
        <end position="507"/>
    </location>
</feature>
<keyword evidence="1" id="KW-0694">RNA-binding</keyword>
<keyword evidence="6" id="KW-1185">Reference proteome</keyword>
<dbReference type="Pfam" id="PF01426">
    <property type="entry name" value="BAH"/>
    <property type="match status" value="1"/>
</dbReference>
<dbReference type="InterPro" id="IPR001025">
    <property type="entry name" value="BAH_dom"/>
</dbReference>
<dbReference type="PROSITE" id="PS51038">
    <property type="entry name" value="BAH"/>
    <property type="match status" value="1"/>
</dbReference>
<dbReference type="SUPFAM" id="SSF54928">
    <property type="entry name" value="RNA-binding domain, RBD"/>
    <property type="match status" value="1"/>
</dbReference>
<dbReference type="FunFam" id="2.30.30.490:FF:000017">
    <property type="entry name" value="Bromo-adjacent homology (BAH) domain-containing protein"/>
    <property type="match status" value="1"/>
</dbReference>
<feature type="compositionally biased region" description="Polar residues" evidence="2">
    <location>
        <begin position="1395"/>
        <end position="1412"/>
    </location>
</feature>
<accession>A0AAV6WYZ4</accession>
<dbReference type="GO" id="GO:0003723">
    <property type="term" value="F:RNA binding"/>
    <property type="evidence" value="ECO:0007669"/>
    <property type="project" value="UniProtKB-UniRule"/>
</dbReference>
<dbReference type="PANTHER" id="PTHR47073:SF2">
    <property type="entry name" value="PROTEIN ANTI-SILENCING 1"/>
    <property type="match status" value="1"/>
</dbReference>
<feature type="region of interest" description="Disordered" evidence="2">
    <location>
        <begin position="222"/>
        <end position="244"/>
    </location>
</feature>
<feature type="region of interest" description="Disordered" evidence="2">
    <location>
        <begin position="376"/>
        <end position="428"/>
    </location>
</feature>
<feature type="compositionally biased region" description="Basic and acidic residues" evidence="2">
    <location>
        <begin position="394"/>
        <end position="414"/>
    </location>
</feature>
<dbReference type="SMART" id="SM00439">
    <property type="entry name" value="BAH"/>
    <property type="match status" value="1"/>
</dbReference>
<evidence type="ECO:0000259" key="4">
    <source>
        <dbReference type="PROSITE" id="PS51038"/>
    </source>
</evidence>
<evidence type="ECO:0008006" key="7">
    <source>
        <dbReference type="Google" id="ProtNLM"/>
    </source>
</evidence>
<proteinExistence type="predicted"/>
<reference evidence="5" key="1">
    <citation type="submission" date="2019-10" db="EMBL/GenBank/DDBJ databases">
        <authorList>
            <person name="Zhang R."/>
            <person name="Pan Y."/>
            <person name="Wang J."/>
            <person name="Ma R."/>
            <person name="Yu S."/>
        </authorList>
    </citation>
    <scope>NUCLEOTIDE SEQUENCE</scope>
    <source>
        <strain evidence="5">LA-IB0</strain>
        <tissue evidence="5">Leaf</tissue>
    </source>
</reference>
<evidence type="ECO:0000256" key="2">
    <source>
        <dbReference type="SAM" id="MobiDB-lite"/>
    </source>
</evidence>
<feature type="region of interest" description="Disordered" evidence="2">
    <location>
        <begin position="1347"/>
        <end position="1438"/>
    </location>
</feature>
<dbReference type="GO" id="GO:0003682">
    <property type="term" value="F:chromatin binding"/>
    <property type="evidence" value="ECO:0007669"/>
    <property type="project" value="InterPro"/>
</dbReference>
<dbReference type="InterPro" id="IPR035979">
    <property type="entry name" value="RBD_domain_sf"/>
</dbReference>
<gene>
    <name evidence="5" type="ORF">BUALT_Bualt10G0112000</name>
</gene>
<organism evidence="5 6">
    <name type="scientific">Buddleja alternifolia</name>
    <dbReference type="NCBI Taxonomy" id="168488"/>
    <lineage>
        <taxon>Eukaryota</taxon>
        <taxon>Viridiplantae</taxon>
        <taxon>Streptophyta</taxon>
        <taxon>Embryophyta</taxon>
        <taxon>Tracheophyta</taxon>
        <taxon>Spermatophyta</taxon>
        <taxon>Magnoliopsida</taxon>
        <taxon>eudicotyledons</taxon>
        <taxon>Gunneridae</taxon>
        <taxon>Pentapetalae</taxon>
        <taxon>asterids</taxon>
        <taxon>lamiids</taxon>
        <taxon>Lamiales</taxon>
        <taxon>Scrophulariaceae</taxon>
        <taxon>Buddlejeae</taxon>
        <taxon>Buddleja</taxon>
    </lineage>
</organism>
<dbReference type="PROSITE" id="PS50102">
    <property type="entry name" value="RRM"/>
    <property type="match status" value="1"/>
</dbReference>